<feature type="region of interest" description="Disordered" evidence="1">
    <location>
        <begin position="1"/>
        <end position="33"/>
    </location>
</feature>
<sequence>MPRRDSRSSAVPPVFSQLRPTSSEARTRDEARGVMTAGAASTGAAVVTGWSAEVLMGSILAPVSPRWPTREVIQRPRLNPRLAATSSAGLATGCPEFSRGDLPRGHATLGSRSGDAQKQHLNIGRIRTFDRYLDAT</sequence>
<dbReference type="EMBL" id="JBHMFI010000001">
    <property type="protein sequence ID" value="MFB9072088.1"/>
    <property type="molecule type" value="Genomic_DNA"/>
</dbReference>
<name>A0ABV5G0P6_9MICC</name>
<protein>
    <submittedName>
        <fullName evidence="2">Uncharacterized protein</fullName>
    </submittedName>
</protein>
<gene>
    <name evidence="2" type="ORF">ACFFX0_13080</name>
</gene>
<evidence type="ECO:0000313" key="2">
    <source>
        <dbReference type="EMBL" id="MFB9072088.1"/>
    </source>
</evidence>
<comment type="caution">
    <text evidence="2">The sequence shown here is derived from an EMBL/GenBank/DDBJ whole genome shotgun (WGS) entry which is preliminary data.</text>
</comment>
<keyword evidence="3" id="KW-1185">Reference proteome</keyword>
<evidence type="ECO:0000256" key="1">
    <source>
        <dbReference type="SAM" id="MobiDB-lite"/>
    </source>
</evidence>
<dbReference type="Proteomes" id="UP001589575">
    <property type="component" value="Unassembled WGS sequence"/>
</dbReference>
<accession>A0ABV5G0P6</accession>
<organism evidence="2 3">
    <name type="scientific">Citricoccus parietis</name>
    <dbReference type="NCBI Taxonomy" id="592307"/>
    <lineage>
        <taxon>Bacteria</taxon>
        <taxon>Bacillati</taxon>
        <taxon>Actinomycetota</taxon>
        <taxon>Actinomycetes</taxon>
        <taxon>Micrococcales</taxon>
        <taxon>Micrococcaceae</taxon>
        <taxon>Citricoccus</taxon>
    </lineage>
</organism>
<reference evidence="2 3" key="1">
    <citation type="submission" date="2024-09" db="EMBL/GenBank/DDBJ databases">
        <authorList>
            <person name="Sun Q."/>
            <person name="Mori K."/>
        </authorList>
    </citation>
    <scope>NUCLEOTIDE SEQUENCE [LARGE SCALE GENOMIC DNA]</scope>
    <source>
        <strain evidence="2 3">CCM 7609</strain>
    </source>
</reference>
<proteinExistence type="predicted"/>
<evidence type="ECO:0000313" key="3">
    <source>
        <dbReference type="Proteomes" id="UP001589575"/>
    </source>
</evidence>